<dbReference type="RefSeq" id="WP_345113042.1">
    <property type="nucleotide sequence ID" value="NZ_BAABDH010000036.1"/>
</dbReference>
<organism evidence="3 4">
    <name type="scientific">Hymenobacter algoricola</name>
    <dbReference type="NCBI Taxonomy" id="486267"/>
    <lineage>
        <taxon>Bacteria</taxon>
        <taxon>Pseudomonadati</taxon>
        <taxon>Bacteroidota</taxon>
        <taxon>Cytophagia</taxon>
        <taxon>Cytophagales</taxon>
        <taxon>Hymenobacteraceae</taxon>
        <taxon>Hymenobacter</taxon>
    </lineage>
</organism>
<gene>
    <name evidence="3" type="ORF">GCM10022406_19820</name>
</gene>
<protein>
    <recommendedName>
        <fullName evidence="2">DUF4142 domain-containing protein</fullName>
    </recommendedName>
</protein>
<dbReference type="PANTHER" id="PTHR38593:SF1">
    <property type="entry name" value="BLR2558 PROTEIN"/>
    <property type="match status" value="1"/>
</dbReference>
<evidence type="ECO:0000313" key="3">
    <source>
        <dbReference type="EMBL" id="GAA3935505.1"/>
    </source>
</evidence>
<name>A0ABP7N675_9BACT</name>
<reference evidence="4" key="1">
    <citation type="journal article" date="2019" name="Int. J. Syst. Evol. Microbiol.">
        <title>The Global Catalogue of Microorganisms (GCM) 10K type strain sequencing project: providing services to taxonomists for standard genome sequencing and annotation.</title>
        <authorList>
            <consortium name="The Broad Institute Genomics Platform"/>
            <consortium name="The Broad Institute Genome Sequencing Center for Infectious Disease"/>
            <person name="Wu L."/>
            <person name="Ma J."/>
        </authorList>
    </citation>
    <scope>NUCLEOTIDE SEQUENCE [LARGE SCALE GENOMIC DNA]</scope>
    <source>
        <strain evidence="4">JCM 17214</strain>
    </source>
</reference>
<proteinExistence type="predicted"/>
<feature type="region of interest" description="Disordered" evidence="1">
    <location>
        <begin position="20"/>
        <end position="46"/>
    </location>
</feature>
<dbReference type="EMBL" id="BAABDH010000036">
    <property type="protein sequence ID" value="GAA3935505.1"/>
    <property type="molecule type" value="Genomic_DNA"/>
</dbReference>
<dbReference type="Proteomes" id="UP001499909">
    <property type="component" value="Unassembled WGS sequence"/>
</dbReference>
<evidence type="ECO:0000259" key="2">
    <source>
        <dbReference type="Pfam" id="PF13628"/>
    </source>
</evidence>
<dbReference type="InterPro" id="IPR012347">
    <property type="entry name" value="Ferritin-like"/>
</dbReference>
<comment type="caution">
    <text evidence="3">The sequence shown here is derived from an EMBL/GenBank/DDBJ whole genome shotgun (WGS) entry which is preliminary data.</text>
</comment>
<dbReference type="Pfam" id="PF13628">
    <property type="entry name" value="DUF4142"/>
    <property type="match status" value="1"/>
</dbReference>
<feature type="compositionally biased region" description="Basic and acidic residues" evidence="1">
    <location>
        <begin position="22"/>
        <end position="46"/>
    </location>
</feature>
<feature type="domain" description="DUF4142" evidence="2">
    <location>
        <begin position="50"/>
        <end position="184"/>
    </location>
</feature>
<accession>A0ABP7N675</accession>
<dbReference type="PANTHER" id="PTHR38593">
    <property type="entry name" value="BLR2558 PROTEIN"/>
    <property type="match status" value="1"/>
</dbReference>
<keyword evidence="4" id="KW-1185">Reference proteome</keyword>
<sequence>MNPARFLLPLSLLAAVACSSDASKKDPVAEARFENEKRIGDENITEKQERDATFVVDVASDGQLEVELGRLAQQQSTTPAVKDFGQRMATQHAEISQALGVLAEQKGIVLPAGLGAEQQKTRQELAALTGAAFDKKYLELMVDDHANDVDAFDDMSEDAYDGDIRGFAAKYLPRLKEHLELAKQVQDQVEAAK</sequence>
<dbReference type="Gene3D" id="1.20.1260.10">
    <property type="match status" value="1"/>
</dbReference>
<dbReference type="PROSITE" id="PS51257">
    <property type="entry name" value="PROKAR_LIPOPROTEIN"/>
    <property type="match status" value="1"/>
</dbReference>
<evidence type="ECO:0000256" key="1">
    <source>
        <dbReference type="SAM" id="MobiDB-lite"/>
    </source>
</evidence>
<evidence type="ECO:0000313" key="4">
    <source>
        <dbReference type="Proteomes" id="UP001499909"/>
    </source>
</evidence>
<dbReference type="InterPro" id="IPR025419">
    <property type="entry name" value="DUF4142"/>
</dbReference>